<name>A0A934Q1W7_9BURK</name>
<dbReference type="Proteomes" id="UP000617041">
    <property type="component" value="Unassembled WGS sequence"/>
</dbReference>
<keyword evidence="3 5" id="KW-1133">Transmembrane helix</keyword>
<organism evidence="7 8">
    <name type="scientific">Ramlibacter algicola</name>
    <dbReference type="NCBI Taxonomy" id="2795217"/>
    <lineage>
        <taxon>Bacteria</taxon>
        <taxon>Pseudomonadati</taxon>
        <taxon>Pseudomonadota</taxon>
        <taxon>Betaproteobacteria</taxon>
        <taxon>Burkholderiales</taxon>
        <taxon>Comamonadaceae</taxon>
        <taxon>Ramlibacter</taxon>
    </lineage>
</organism>
<dbReference type="InterPro" id="IPR036259">
    <property type="entry name" value="MFS_trans_sf"/>
</dbReference>
<evidence type="ECO:0000256" key="2">
    <source>
        <dbReference type="ARBA" id="ARBA00022692"/>
    </source>
</evidence>
<dbReference type="SUPFAM" id="SSF103473">
    <property type="entry name" value="MFS general substrate transporter"/>
    <property type="match status" value="1"/>
</dbReference>
<dbReference type="InterPro" id="IPR011701">
    <property type="entry name" value="MFS"/>
</dbReference>
<dbReference type="PANTHER" id="PTHR23501">
    <property type="entry name" value="MAJOR FACILITATOR SUPERFAMILY"/>
    <property type="match status" value="1"/>
</dbReference>
<comment type="subcellular location">
    <subcellularLocation>
        <location evidence="1">Membrane</location>
        <topology evidence="1">Multi-pass membrane protein</topology>
    </subcellularLocation>
</comment>
<evidence type="ECO:0000256" key="4">
    <source>
        <dbReference type="ARBA" id="ARBA00023136"/>
    </source>
</evidence>
<evidence type="ECO:0000256" key="5">
    <source>
        <dbReference type="SAM" id="Phobius"/>
    </source>
</evidence>
<keyword evidence="4 5" id="KW-0472">Membrane</keyword>
<proteinExistence type="predicted"/>
<dbReference type="PROSITE" id="PS50850">
    <property type="entry name" value="MFS"/>
    <property type="match status" value="1"/>
</dbReference>
<dbReference type="PROSITE" id="PS00217">
    <property type="entry name" value="SUGAR_TRANSPORT_2"/>
    <property type="match status" value="1"/>
</dbReference>
<dbReference type="PANTHER" id="PTHR23501:SF197">
    <property type="entry name" value="COMD"/>
    <property type="match status" value="1"/>
</dbReference>
<gene>
    <name evidence="7" type="ORF">I8E28_13300</name>
</gene>
<evidence type="ECO:0000256" key="1">
    <source>
        <dbReference type="ARBA" id="ARBA00004141"/>
    </source>
</evidence>
<evidence type="ECO:0000313" key="8">
    <source>
        <dbReference type="Proteomes" id="UP000617041"/>
    </source>
</evidence>
<feature type="domain" description="Major facilitator superfamily (MFS) profile" evidence="6">
    <location>
        <begin position="18"/>
        <end position="174"/>
    </location>
</feature>
<accession>A0A934Q1W7</accession>
<feature type="transmembrane region" description="Helical" evidence="5">
    <location>
        <begin position="53"/>
        <end position="71"/>
    </location>
</feature>
<feature type="transmembrane region" description="Helical" evidence="5">
    <location>
        <begin position="83"/>
        <end position="102"/>
    </location>
</feature>
<dbReference type="Pfam" id="PF07690">
    <property type="entry name" value="MFS_1"/>
    <property type="match status" value="1"/>
</dbReference>
<dbReference type="GO" id="GO:0022857">
    <property type="term" value="F:transmembrane transporter activity"/>
    <property type="evidence" value="ECO:0007669"/>
    <property type="project" value="InterPro"/>
</dbReference>
<dbReference type="Gene3D" id="1.20.1720.10">
    <property type="entry name" value="Multidrug resistance protein D"/>
    <property type="match status" value="1"/>
</dbReference>
<keyword evidence="2 5" id="KW-0812">Transmembrane</keyword>
<feature type="transmembrane region" description="Helical" evidence="5">
    <location>
        <begin position="141"/>
        <end position="164"/>
    </location>
</feature>
<comment type="caution">
    <text evidence="7">The sequence shown here is derived from an EMBL/GenBank/DDBJ whole genome shotgun (WGS) entry which is preliminary data.</text>
</comment>
<reference evidence="7" key="1">
    <citation type="submission" date="2020-12" db="EMBL/GenBank/DDBJ databases">
        <title>Ramlibacter sp. nov., isolated from a freshwater alga, Cryptomonas.</title>
        <authorList>
            <person name="Kim H.M."/>
            <person name="Jeon C.O."/>
        </authorList>
    </citation>
    <scope>NUCLEOTIDE SEQUENCE</scope>
    <source>
        <strain evidence="7">CrO1</strain>
    </source>
</reference>
<dbReference type="GO" id="GO:0005886">
    <property type="term" value="C:plasma membrane"/>
    <property type="evidence" value="ECO:0007669"/>
    <property type="project" value="TreeGrafter"/>
</dbReference>
<evidence type="ECO:0000313" key="7">
    <source>
        <dbReference type="EMBL" id="MBK0393570.1"/>
    </source>
</evidence>
<evidence type="ECO:0000256" key="3">
    <source>
        <dbReference type="ARBA" id="ARBA00022989"/>
    </source>
</evidence>
<dbReference type="PRINTS" id="PR01036">
    <property type="entry name" value="TCRTETB"/>
</dbReference>
<dbReference type="InterPro" id="IPR005829">
    <property type="entry name" value="Sugar_transporter_CS"/>
</dbReference>
<dbReference type="AlphaFoldDB" id="A0A934Q1W7"/>
<dbReference type="InterPro" id="IPR020846">
    <property type="entry name" value="MFS_dom"/>
</dbReference>
<evidence type="ECO:0000259" key="6">
    <source>
        <dbReference type="PROSITE" id="PS50850"/>
    </source>
</evidence>
<dbReference type="EMBL" id="JAEDAO010000001">
    <property type="protein sequence ID" value="MBK0393570.1"/>
    <property type="molecule type" value="Genomic_DNA"/>
</dbReference>
<sequence>MSAIARDAGAPATTFGALFSAVMLPMFLAAVDQTLLAAATPRIARDLGGLADTSWIAVGYLLAATIVAPVYGRLGDRYGRRNVLFGALAMFVLGSLACGLAPTMHTLIAARVLQGLGGGGLMVLCQALIGELVSPAERPKYQGYFAAVFTVSSVGGPVIGGVVANHGDWRWRSS</sequence>
<keyword evidence="8" id="KW-1185">Reference proteome</keyword>
<protein>
    <submittedName>
        <fullName evidence="7">MFS transporter</fullName>
    </submittedName>
</protein>
<feature type="transmembrane region" description="Helical" evidence="5">
    <location>
        <begin position="108"/>
        <end position="129"/>
    </location>
</feature>